<dbReference type="OrthoDB" id="408373at2759"/>
<comment type="catalytic activity">
    <reaction evidence="11">
        <text>3-formylthiophene + hydrogen cyanide = (2S)-2-hydroxy-2-(thiophen-3-yl)acetonitrile</text>
        <dbReference type="Rhea" id="RHEA:77459"/>
        <dbReference type="ChEBI" id="CHEBI:18407"/>
        <dbReference type="ChEBI" id="CHEBI:87611"/>
        <dbReference type="ChEBI" id="CHEBI:197333"/>
    </reaction>
</comment>
<evidence type="ECO:0000256" key="3">
    <source>
        <dbReference type="ARBA" id="ARBA00050241"/>
    </source>
</evidence>
<evidence type="ECO:0000256" key="13">
    <source>
        <dbReference type="ARBA" id="ARBA00052609"/>
    </source>
</evidence>
<accession>A0A371EJN6</accession>
<comment type="catalytic activity">
    <reaction evidence="7">
        <text>butan-2-one + hydrogen cyanide = 2-hydroxy-2-methylbutanenitrile</text>
        <dbReference type="Rhea" id="RHEA:77467"/>
        <dbReference type="ChEBI" id="CHEBI:18407"/>
        <dbReference type="ChEBI" id="CHEBI:28398"/>
        <dbReference type="ChEBI" id="CHEBI:60954"/>
    </reaction>
    <physiologicalReaction direction="right-to-left" evidence="7">
        <dbReference type="Rhea" id="RHEA:77469"/>
    </physiologicalReaction>
</comment>
<evidence type="ECO:0000256" key="1">
    <source>
        <dbReference type="ARBA" id="ARBA00022801"/>
    </source>
</evidence>
<dbReference type="EC" id="4.1.2.47" evidence="16"/>
<comment type="caution">
    <text evidence="22">The sequence shown here is derived from an EMBL/GenBank/DDBJ whole genome shotgun (WGS) entry which is preliminary data.</text>
</comment>
<dbReference type="GO" id="GO:0009694">
    <property type="term" value="P:jasmonic acid metabolic process"/>
    <property type="evidence" value="ECO:0007669"/>
    <property type="project" value="TreeGrafter"/>
</dbReference>
<protein>
    <recommendedName>
        <fullName evidence="17">(S)-hydroxynitrile lyase</fullName>
        <ecNumber evidence="16">4.1.2.47</ecNumber>
    </recommendedName>
    <alternativeName>
        <fullName evidence="18">2-hydroxy-2-methylpropanenitrile lyase</fullName>
    </alternativeName>
    <alternativeName>
        <fullName evidence="19">Acetone cyanohydrin lyase</fullName>
    </alternativeName>
    <alternativeName>
        <fullName evidence="20">Hydroxynitrile lyase</fullName>
    </alternativeName>
</protein>
<dbReference type="GO" id="GO:0009696">
    <property type="term" value="P:salicylic acid metabolic process"/>
    <property type="evidence" value="ECO:0007669"/>
    <property type="project" value="TreeGrafter"/>
</dbReference>
<dbReference type="GO" id="GO:0047606">
    <property type="term" value="F:(S)-hydroxynitrile lyase activity"/>
    <property type="evidence" value="ECO:0007669"/>
    <property type="project" value="UniProtKB-EC"/>
</dbReference>
<evidence type="ECO:0000256" key="8">
    <source>
        <dbReference type="ARBA" id="ARBA00051735"/>
    </source>
</evidence>
<comment type="catalytic activity">
    <reaction evidence="13">
        <text>cyclohexanecarbaldehyde + hydrogen cyanide = (2S)-2-cyclohexyl-2-hydroxyacetonitrile</text>
        <dbReference type="Rhea" id="RHEA:77423"/>
        <dbReference type="ChEBI" id="CHEBI:18407"/>
        <dbReference type="ChEBI" id="CHEBI:197359"/>
        <dbReference type="ChEBI" id="CHEBI:197360"/>
    </reaction>
</comment>
<dbReference type="Pfam" id="PF00561">
    <property type="entry name" value="Abhydrolase_1"/>
    <property type="match status" value="1"/>
</dbReference>
<evidence type="ECO:0000256" key="2">
    <source>
        <dbReference type="ARBA" id="ARBA00050104"/>
    </source>
</evidence>
<evidence type="ECO:0000256" key="9">
    <source>
        <dbReference type="ARBA" id="ARBA00051977"/>
    </source>
</evidence>
<comment type="catalytic activity">
    <reaction evidence="12">
        <text>2,2-dimethylpropanal + hydrogen cyanide = (2S)-2-hydroxy-3,3-dimethylbutanenitrile</text>
        <dbReference type="Rhea" id="RHEA:77407"/>
        <dbReference type="ChEBI" id="CHEBI:18407"/>
        <dbReference type="ChEBI" id="CHEBI:141557"/>
        <dbReference type="ChEBI" id="CHEBI:197355"/>
    </reaction>
</comment>
<evidence type="ECO:0000256" key="12">
    <source>
        <dbReference type="ARBA" id="ARBA00052600"/>
    </source>
</evidence>
<dbReference type="SUPFAM" id="SSF53474">
    <property type="entry name" value="alpha/beta-Hydrolases"/>
    <property type="match status" value="1"/>
</dbReference>
<comment type="catalytic activity">
    <reaction evidence="9">
        <text>acrolein + hydrogen cyanide = (2S)-2-hydroxybut-3-enenitrile</text>
        <dbReference type="Rhea" id="RHEA:77411"/>
        <dbReference type="ChEBI" id="CHEBI:15368"/>
        <dbReference type="ChEBI" id="CHEBI:18407"/>
        <dbReference type="ChEBI" id="CHEBI:197356"/>
    </reaction>
</comment>
<keyword evidence="1" id="KW-0378">Hydrolase</keyword>
<evidence type="ECO:0000256" key="4">
    <source>
        <dbReference type="ARBA" id="ARBA00050262"/>
    </source>
</evidence>
<evidence type="ECO:0000256" key="15">
    <source>
        <dbReference type="ARBA" id="ARBA00060885"/>
    </source>
</evidence>
<comment type="catalytic activity">
    <reaction evidence="3">
        <text>a monosubstituted aliphatic (S)-hydroxynitrile = an aldehyde + hydrogen cyanide</text>
        <dbReference type="Rhea" id="RHEA:56588"/>
        <dbReference type="ChEBI" id="CHEBI:17478"/>
        <dbReference type="ChEBI" id="CHEBI:18407"/>
        <dbReference type="ChEBI" id="CHEBI:140596"/>
        <dbReference type="EC" id="4.1.2.47"/>
    </reaction>
</comment>
<dbReference type="InterPro" id="IPR029058">
    <property type="entry name" value="AB_hydrolase_fold"/>
</dbReference>
<comment type="similarity">
    <text evidence="15">Belongs to the AB hydrolase superfamily. Hydroxynitrile lyase family.</text>
</comment>
<comment type="catalytic activity">
    <reaction evidence="14">
        <text>an aromatic (S)-hydroxynitrile = an aromatic aldehyde + hydrogen cyanide</text>
        <dbReference type="Rhea" id="RHEA:54660"/>
        <dbReference type="ChEBI" id="CHEBI:18407"/>
        <dbReference type="ChEBI" id="CHEBI:33855"/>
        <dbReference type="ChEBI" id="CHEBI:138306"/>
        <dbReference type="EC" id="4.1.2.47"/>
    </reaction>
</comment>
<dbReference type="GO" id="GO:0080030">
    <property type="term" value="F:methyl indole-3-acetate esterase activity"/>
    <property type="evidence" value="ECO:0007669"/>
    <property type="project" value="TreeGrafter"/>
</dbReference>
<evidence type="ECO:0000256" key="18">
    <source>
        <dbReference type="ARBA" id="ARBA00076040"/>
    </source>
</evidence>
<comment type="catalytic activity">
    <reaction evidence="10">
        <text>2-methylpropanal + hydrogen cyanide = (2S)-2-hydroxy-3-methylbutanenitrile</text>
        <dbReference type="Rhea" id="RHEA:77403"/>
        <dbReference type="ChEBI" id="CHEBI:18407"/>
        <dbReference type="ChEBI" id="CHEBI:48943"/>
        <dbReference type="ChEBI" id="CHEBI:197354"/>
    </reaction>
</comment>
<evidence type="ECO:0000256" key="6">
    <source>
        <dbReference type="ARBA" id="ARBA00050608"/>
    </source>
</evidence>
<organism evidence="22 23">
    <name type="scientific">Mucuna pruriens</name>
    <name type="common">Velvet bean</name>
    <name type="synonym">Dolichos pruriens</name>
    <dbReference type="NCBI Taxonomy" id="157652"/>
    <lineage>
        <taxon>Eukaryota</taxon>
        <taxon>Viridiplantae</taxon>
        <taxon>Streptophyta</taxon>
        <taxon>Embryophyta</taxon>
        <taxon>Tracheophyta</taxon>
        <taxon>Spermatophyta</taxon>
        <taxon>Magnoliopsida</taxon>
        <taxon>eudicotyledons</taxon>
        <taxon>Gunneridae</taxon>
        <taxon>Pentapetalae</taxon>
        <taxon>rosids</taxon>
        <taxon>fabids</taxon>
        <taxon>Fabales</taxon>
        <taxon>Fabaceae</taxon>
        <taxon>Papilionoideae</taxon>
        <taxon>50 kb inversion clade</taxon>
        <taxon>NPAAA clade</taxon>
        <taxon>indigoferoid/millettioid clade</taxon>
        <taxon>Phaseoleae</taxon>
        <taxon>Mucuna</taxon>
    </lineage>
</organism>
<comment type="catalytic activity">
    <reaction evidence="8">
        <text>a disubstituted aliphatic (S)-hydroxynitrile = a ketone + hydrogen cyanide</text>
        <dbReference type="Rhea" id="RHEA:56592"/>
        <dbReference type="ChEBI" id="CHEBI:17087"/>
        <dbReference type="ChEBI" id="CHEBI:18407"/>
        <dbReference type="ChEBI" id="CHEBI:140597"/>
        <dbReference type="EC" id="4.1.2.47"/>
    </reaction>
</comment>
<comment type="catalytic activity">
    <reaction evidence="4">
        <text>2-hydroxy-2-methylpropanenitrile = acetone + hydrogen cyanide</text>
        <dbReference type="Rhea" id="RHEA:11932"/>
        <dbReference type="ChEBI" id="CHEBI:15347"/>
        <dbReference type="ChEBI" id="CHEBI:15348"/>
        <dbReference type="ChEBI" id="CHEBI:18407"/>
    </reaction>
    <physiologicalReaction direction="left-to-right" evidence="4">
        <dbReference type="Rhea" id="RHEA:11933"/>
    </physiologicalReaction>
</comment>
<dbReference type="PANTHER" id="PTHR10992">
    <property type="entry name" value="METHYLESTERASE FAMILY MEMBER"/>
    <property type="match status" value="1"/>
</dbReference>
<dbReference type="EMBL" id="QJKJ01013513">
    <property type="protein sequence ID" value="RDX66275.1"/>
    <property type="molecule type" value="Genomic_DNA"/>
</dbReference>
<evidence type="ECO:0000256" key="19">
    <source>
        <dbReference type="ARBA" id="ARBA00078291"/>
    </source>
</evidence>
<dbReference type="GO" id="GO:0080031">
    <property type="term" value="F:methyl salicylate esterase activity"/>
    <property type="evidence" value="ECO:0007669"/>
    <property type="project" value="TreeGrafter"/>
</dbReference>
<comment type="catalytic activity">
    <reaction evidence="2">
        <text>4-methoxybenzaldehyde + hydrogen cyanide = (2S)-2-hydroxy-2-(4-methoxyphenyl)acetonitrile</text>
        <dbReference type="Rhea" id="RHEA:77447"/>
        <dbReference type="ChEBI" id="CHEBI:18407"/>
        <dbReference type="ChEBI" id="CHEBI:28235"/>
        <dbReference type="ChEBI" id="CHEBI:197328"/>
    </reaction>
</comment>
<evidence type="ECO:0000256" key="10">
    <source>
        <dbReference type="ARBA" id="ARBA00052033"/>
    </source>
</evidence>
<dbReference type="FunFam" id="3.40.50.1820:FF:000051">
    <property type="entry name" value="(S)-hydroxynitrile lyase"/>
    <property type="match status" value="1"/>
</dbReference>
<comment type="catalytic activity">
    <reaction evidence="6">
        <text>formylthiophene + hydrogen cyanide = (2R)-2-hydroxy-2-(thiophen-2-yl)acetonitrile</text>
        <dbReference type="Rhea" id="RHEA:77455"/>
        <dbReference type="ChEBI" id="CHEBI:18407"/>
        <dbReference type="ChEBI" id="CHEBI:87301"/>
        <dbReference type="ChEBI" id="CHEBI:197332"/>
    </reaction>
</comment>
<evidence type="ECO:0000256" key="20">
    <source>
        <dbReference type="ARBA" id="ARBA00079794"/>
    </source>
</evidence>
<dbReference type="InterPro" id="IPR045889">
    <property type="entry name" value="MES/HNL"/>
</dbReference>
<reference evidence="22" key="1">
    <citation type="submission" date="2018-05" db="EMBL/GenBank/DDBJ databases">
        <title>Draft genome of Mucuna pruriens seed.</title>
        <authorList>
            <person name="Nnadi N.E."/>
            <person name="Vos R."/>
            <person name="Hasami M.H."/>
            <person name="Devisetty U.K."/>
            <person name="Aguiy J.C."/>
        </authorList>
    </citation>
    <scope>NUCLEOTIDE SEQUENCE [LARGE SCALE GENOMIC DNA]</scope>
    <source>
        <strain evidence="22">JCA_2017</strain>
    </source>
</reference>
<evidence type="ECO:0000259" key="21">
    <source>
        <dbReference type="Pfam" id="PF00561"/>
    </source>
</evidence>
<name>A0A371EJN6_MUCPR</name>
<evidence type="ECO:0000256" key="7">
    <source>
        <dbReference type="ARBA" id="ARBA00051647"/>
    </source>
</evidence>
<comment type="catalytic activity">
    <reaction evidence="5">
        <text>benzaldehyde + hydrogen cyanide = (S)-mandelonitrile</text>
        <dbReference type="Rhea" id="RHEA:77427"/>
        <dbReference type="ChEBI" id="CHEBI:17169"/>
        <dbReference type="ChEBI" id="CHEBI:18407"/>
        <dbReference type="ChEBI" id="CHEBI:36941"/>
    </reaction>
</comment>
<keyword evidence="23" id="KW-1185">Reference proteome</keyword>
<evidence type="ECO:0000313" key="22">
    <source>
        <dbReference type="EMBL" id="RDX66275.1"/>
    </source>
</evidence>
<sequence>MSSENCVDRKHYVLVHGACHGAWCWYKLKPHLESAGHKVTVLDLAASGINMNKIEDVDTFSEYSEPLLQLLATIPPKEKVVLVGHSFGGLSIALATDKFPEKIAVGVFLTAFAPDIEHKPSYVLEKYDERSPADSWLDTEYAPSGNKTTILFGPKFLSNNLYQLSSVEDLELAKTLVRRSSLFVEDLSKQKNFSKEGYGSVPRAYIVCTKDLAIPLEYQLWMIQNAEFNDVVEIKGADHMAMLCKPQELFDSLQDIATKYA</sequence>
<evidence type="ECO:0000256" key="11">
    <source>
        <dbReference type="ARBA" id="ARBA00052511"/>
    </source>
</evidence>
<dbReference type="Proteomes" id="UP000257109">
    <property type="component" value="Unassembled WGS sequence"/>
</dbReference>
<gene>
    <name evidence="22" type="primary">SABP2</name>
    <name evidence="22" type="ORF">CR513_54976</name>
</gene>
<evidence type="ECO:0000256" key="14">
    <source>
        <dbReference type="ARBA" id="ARBA00052826"/>
    </source>
</evidence>
<dbReference type="PANTHER" id="PTHR10992:SF1083">
    <property type="entry name" value="METHYLESTERASE 1"/>
    <property type="match status" value="1"/>
</dbReference>
<proteinExistence type="inferred from homology"/>
<dbReference type="InterPro" id="IPR000073">
    <property type="entry name" value="AB_hydrolase_1"/>
</dbReference>
<feature type="domain" description="AB hydrolase-1" evidence="21">
    <location>
        <begin position="13"/>
        <end position="243"/>
    </location>
</feature>
<evidence type="ECO:0000256" key="5">
    <source>
        <dbReference type="ARBA" id="ARBA00050358"/>
    </source>
</evidence>
<evidence type="ECO:0000313" key="23">
    <source>
        <dbReference type="Proteomes" id="UP000257109"/>
    </source>
</evidence>
<dbReference type="GO" id="GO:0080032">
    <property type="term" value="F:methyl jasmonate esterase activity"/>
    <property type="evidence" value="ECO:0007669"/>
    <property type="project" value="TreeGrafter"/>
</dbReference>
<evidence type="ECO:0000256" key="16">
    <source>
        <dbReference type="ARBA" id="ARBA00066572"/>
    </source>
</evidence>
<evidence type="ECO:0000256" key="17">
    <source>
        <dbReference type="ARBA" id="ARBA00069221"/>
    </source>
</evidence>
<dbReference type="Gene3D" id="3.40.50.1820">
    <property type="entry name" value="alpha/beta hydrolase"/>
    <property type="match status" value="1"/>
</dbReference>
<dbReference type="AlphaFoldDB" id="A0A371EJN6"/>